<feature type="transmembrane region" description="Helical" evidence="5">
    <location>
        <begin position="144"/>
        <end position="167"/>
    </location>
</feature>
<gene>
    <name evidence="7" type="ORF">NXS11_04290</name>
</gene>
<feature type="transmembrane region" description="Helical" evidence="5">
    <location>
        <begin position="390"/>
        <end position="413"/>
    </location>
</feature>
<evidence type="ECO:0000313" key="8">
    <source>
        <dbReference type="Proteomes" id="UP001205609"/>
    </source>
</evidence>
<feature type="transmembrane region" description="Helical" evidence="5">
    <location>
        <begin position="225"/>
        <end position="244"/>
    </location>
</feature>
<feature type="domain" description="CopC" evidence="6">
    <location>
        <begin position="31"/>
        <end position="125"/>
    </location>
</feature>
<feature type="transmembrane region" description="Helical" evidence="5">
    <location>
        <begin position="358"/>
        <end position="378"/>
    </location>
</feature>
<dbReference type="Proteomes" id="UP001205609">
    <property type="component" value="Unassembled WGS sequence"/>
</dbReference>
<dbReference type="Pfam" id="PF04234">
    <property type="entry name" value="CopC"/>
    <property type="match status" value="1"/>
</dbReference>
<evidence type="ECO:0000256" key="3">
    <source>
        <dbReference type="ARBA" id="ARBA00022729"/>
    </source>
</evidence>
<feature type="transmembrane region" description="Helical" evidence="5">
    <location>
        <begin position="324"/>
        <end position="346"/>
    </location>
</feature>
<dbReference type="InterPro" id="IPR032694">
    <property type="entry name" value="CopC/D"/>
</dbReference>
<evidence type="ECO:0000256" key="1">
    <source>
        <dbReference type="ARBA" id="ARBA00004196"/>
    </source>
</evidence>
<organism evidence="7 8">
    <name type="scientific">Staphylococcus americanisciuri</name>
    <dbReference type="NCBI Taxonomy" id="2973940"/>
    <lineage>
        <taxon>Bacteria</taxon>
        <taxon>Bacillati</taxon>
        <taxon>Bacillota</taxon>
        <taxon>Bacilli</taxon>
        <taxon>Bacillales</taxon>
        <taxon>Staphylococcaceae</taxon>
        <taxon>Staphylococcus</taxon>
    </lineage>
</organism>
<dbReference type="InterPro" id="IPR007348">
    <property type="entry name" value="CopC_dom"/>
</dbReference>
<feature type="transmembrane region" description="Helical" evidence="5">
    <location>
        <begin position="188"/>
        <end position="205"/>
    </location>
</feature>
<dbReference type="SUPFAM" id="SSF81296">
    <property type="entry name" value="E set domains"/>
    <property type="match status" value="1"/>
</dbReference>
<feature type="transmembrane region" description="Helical" evidence="5">
    <location>
        <begin position="251"/>
        <end position="271"/>
    </location>
</feature>
<protein>
    <submittedName>
        <fullName evidence="7">Copper resistance protein CopC</fullName>
    </submittedName>
</protein>
<accession>A0ABT2F110</accession>
<dbReference type="Gene3D" id="2.60.40.1220">
    <property type="match status" value="1"/>
</dbReference>
<dbReference type="RefSeq" id="WP_259199264.1">
    <property type="nucleotide sequence ID" value="NZ_JANUXY010000003.1"/>
</dbReference>
<name>A0ABT2F110_9STAP</name>
<evidence type="ECO:0000259" key="6">
    <source>
        <dbReference type="Pfam" id="PF04234"/>
    </source>
</evidence>
<keyword evidence="5" id="KW-1133">Transmembrane helix</keyword>
<reference evidence="7 8" key="1">
    <citation type="journal article" date="2023" name="Int. J. Syst. Evol. Microbiol.">
        <title>Streptococcus sciuri sp. nov., Staphylococcus marylandisciuri sp. nov. and Staphylococcus americanisciuri sp. nov., isolated from faeces of eastern grey squirrel (Sciurus carolinensis).</title>
        <authorList>
            <person name="Volokhov D.V."/>
            <person name="Zagorodnyaya T.A."/>
            <person name="Furtak V.A."/>
            <person name="Nattanmai G."/>
            <person name="Randall L."/>
            <person name="Jose S."/>
            <person name="Gao Y."/>
            <person name="Eisenberg T."/>
            <person name="Delmonte P."/>
            <person name="Blom J."/>
            <person name="Mitchell K.K."/>
        </authorList>
    </citation>
    <scope>NUCLEOTIDE SEQUENCE [LARGE SCALE GENOMIC DNA]</scope>
    <source>
        <strain evidence="7 8">GRT3</strain>
    </source>
</reference>
<keyword evidence="4" id="KW-0186">Copper</keyword>
<keyword evidence="5" id="KW-0472">Membrane</keyword>
<dbReference type="InterPro" id="IPR014756">
    <property type="entry name" value="Ig_E-set"/>
</dbReference>
<feature type="transmembrane region" description="Helical" evidence="5">
    <location>
        <begin position="283"/>
        <end position="303"/>
    </location>
</feature>
<keyword evidence="2" id="KW-0479">Metal-binding</keyword>
<dbReference type="InterPro" id="IPR014755">
    <property type="entry name" value="Cu-Rt/internalin_Ig-like"/>
</dbReference>
<dbReference type="PANTHER" id="PTHR34820">
    <property type="entry name" value="INNER MEMBRANE PROTEIN YEBZ"/>
    <property type="match status" value="1"/>
</dbReference>
<sequence length="415" mass="47045">MGISKRIISFWVFLLICSVVIGGQFNKASAHVSLEGQRPQAEEVLSTAPNELELAFSEPVNVRYVEVKLYNDQGQQVEVLRSQETGYSNTVTFKTQQHHEGTYAVVWQAVSPDGHEVSGQYHFSIGHQTVTKIETTKPFYTNSFWWLGVMRFFMQGSVLILTGLYMVNRLMARQDIPTYDVIPKCRRVIWLLIILVGLTGILYLMTLPKTVMKDLLHLDITTWLAFPFMLSTVALITTLILFSLKNMERIWYHAMPLCIFISLAISGHVWAQDVPLYALTIRTLHLAAIALWLGSFVYLICYLRARERHSYVLILRDVLLKSNLSAVFVIVLTGILMTIDATSIQALVTQQTIYSGLWFGKLLFTIVLVVLGGVQSIWAMQKKRHISQSLLYIELLIGLFLILAGVTMSQIVIPL</sequence>
<dbReference type="PANTHER" id="PTHR34820:SF4">
    <property type="entry name" value="INNER MEMBRANE PROTEIN YEBZ"/>
    <property type="match status" value="1"/>
</dbReference>
<dbReference type="EMBL" id="JANUXY010000003">
    <property type="protein sequence ID" value="MCS4486110.1"/>
    <property type="molecule type" value="Genomic_DNA"/>
</dbReference>
<keyword evidence="8" id="KW-1185">Reference proteome</keyword>
<keyword evidence="5" id="KW-0812">Transmembrane</keyword>
<evidence type="ECO:0000256" key="5">
    <source>
        <dbReference type="SAM" id="Phobius"/>
    </source>
</evidence>
<keyword evidence="3" id="KW-0732">Signal</keyword>
<proteinExistence type="predicted"/>
<evidence type="ECO:0000313" key="7">
    <source>
        <dbReference type="EMBL" id="MCS4486110.1"/>
    </source>
</evidence>
<evidence type="ECO:0000256" key="4">
    <source>
        <dbReference type="ARBA" id="ARBA00023008"/>
    </source>
</evidence>
<evidence type="ECO:0000256" key="2">
    <source>
        <dbReference type="ARBA" id="ARBA00022723"/>
    </source>
</evidence>
<comment type="caution">
    <text evidence="7">The sequence shown here is derived from an EMBL/GenBank/DDBJ whole genome shotgun (WGS) entry which is preliminary data.</text>
</comment>
<comment type="subcellular location">
    <subcellularLocation>
        <location evidence="1">Cell envelope</location>
    </subcellularLocation>
</comment>